<feature type="region of interest" description="Disordered" evidence="1">
    <location>
        <begin position="177"/>
        <end position="196"/>
    </location>
</feature>
<dbReference type="Proteomes" id="UP000729290">
    <property type="component" value="Unassembled WGS sequence"/>
</dbReference>
<organism evidence="2 3">
    <name type="scientific">Anaerotignum lactatifermentans</name>
    <dbReference type="NCBI Taxonomy" id="160404"/>
    <lineage>
        <taxon>Bacteria</taxon>
        <taxon>Bacillati</taxon>
        <taxon>Bacillota</taxon>
        <taxon>Clostridia</taxon>
        <taxon>Lachnospirales</taxon>
        <taxon>Anaerotignaceae</taxon>
        <taxon>Anaerotignum</taxon>
    </lineage>
</organism>
<protein>
    <submittedName>
        <fullName evidence="2">Uncharacterized protein</fullName>
    </submittedName>
</protein>
<comment type="caution">
    <text evidence="2">The sequence shown here is derived from an EMBL/GenBank/DDBJ whole genome shotgun (WGS) entry which is preliminary data.</text>
</comment>
<evidence type="ECO:0000313" key="2">
    <source>
        <dbReference type="EMBL" id="MBM6878585.1"/>
    </source>
</evidence>
<accession>A0ABS2GBQ4</accession>
<proteinExistence type="predicted"/>
<dbReference type="EMBL" id="JACSNV010000017">
    <property type="protein sequence ID" value="MBM6878585.1"/>
    <property type="molecule type" value="Genomic_DNA"/>
</dbReference>
<evidence type="ECO:0000313" key="3">
    <source>
        <dbReference type="Proteomes" id="UP000729290"/>
    </source>
</evidence>
<evidence type="ECO:0000256" key="1">
    <source>
        <dbReference type="SAM" id="MobiDB-lite"/>
    </source>
</evidence>
<reference evidence="2 3" key="1">
    <citation type="journal article" date="2021" name="Sci. Rep.">
        <title>The distribution of antibiotic resistance genes in chicken gut microbiota commensals.</title>
        <authorList>
            <person name="Juricova H."/>
            <person name="Matiasovicova J."/>
            <person name="Kubasova T."/>
            <person name="Cejkova D."/>
            <person name="Rychlik I."/>
        </authorList>
    </citation>
    <scope>NUCLEOTIDE SEQUENCE [LARGE SCALE GENOMIC DNA]</scope>
    <source>
        <strain evidence="2 3">An431b</strain>
    </source>
</reference>
<dbReference type="RefSeq" id="WP_205134296.1">
    <property type="nucleotide sequence ID" value="NZ_JACSNT010000015.1"/>
</dbReference>
<gene>
    <name evidence="2" type="ORF">H9X83_10520</name>
</gene>
<sequence length="196" mass="22509">MEDLEGSQWVNTMEAIYRLEGLPKMTSDDFLNLLGVPENKKDKWERGDRIDLEGLTKQDRVAERELTADPAGISIVYNNMLLTPFYVSDGIVWMDEELLEPIRRMDSQYLRFFLRGQKGRRMIAVKDGLILVAVIAAVKMSEDLAEKIETMWRQCVMESNREGVWMYENSDDDFCFGERTENNTAEPADAGHGGED</sequence>
<name>A0ABS2GBQ4_9FIRM</name>
<keyword evidence="3" id="KW-1185">Reference proteome</keyword>